<keyword evidence="3 8" id="KW-0472">Membrane</keyword>
<keyword evidence="7" id="KW-0175">Coiled coil</keyword>
<evidence type="ECO:0000256" key="1">
    <source>
        <dbReference type="ARBA" id="ARBA00004236"/>
    </source>
</evidence>
<feature type="domain" description="HAMP" evidence="10">
    <location>
        <begin position="346"/>
        <end position="398"/>
    </location>
</feature>
<reference evidence="11 12" key="1">
    <citation type="submission" date="2020-04" db="EMBL/GenBank/DDBJ databases">
        <title>Genome sequencing of novel species.</title>
        <authorList>
            <person name="Heo J."/>
            <person name="Kim S.-J."/>
            <person name="Kim J.-S."/>
            <person name="Hong S.-B."/>
            <person name="Kwon S.-W."/>
        </authorList>
    </citation>
    <scope>NUCLEOTIDE SEQUENCE [LARGE SCALE GENOMIC DNA]</scope>
    <source>
        <strain evidence="11 12">MFER-1</strain>
    </source>
</reference>
<evidence type="ECO:0000256" key="4">
    <source>
        <dbReference type="ARBA" id="ARBA00023224"/>
    </source>
</evidence>
<proteinExistence type="inferred from homology"/>
<dbReference type="Proteomes" id="UP000502248">
    <property type="component" value="Chromosome"/>
</dbReference>
<dbReference type="CDD" id="cd06225">
    <property type="entry name" value="HAMP"/>
    <property type="match status" value="1"/>
</dbReference>
<feature type="transmembrane region" description="Helical" evidence="8">
    <location>
        <begin position="327"/>
        <end position="348"/>
    </location>
</feature>
<evidence type="ECO:0000313" key="12">
    <source>
        <dbReference type="Proteomes" id="UP000502248"/>
    </source>
</evidence>
<keyword evidence="8" id="KW-0812">Transmembrane</keyword>
<evidence type="ECO:0000256" key="3">
    <source>
        <dbReference type="ARBA" id="ARBA00023136"/>
    </source>
</evidence>
<organism evidence="11 12">
    <name type="scientific">Cohnella herbarum</name>
    <dbReference type="NCBI Taxonomy" id="2728023"/>
    <lineage>
        <taxon>Bacteria</taxon>
        <taxon>Bacillati</taxon>
        <taxon>Bacillota</taxon>
        <taxon>Bacilli</taxon>
        <taxon>Bacillales</taxon>
        <taxon>Paenibacillaceae</taxon>
        <taxon>Cohnella</taxon>
    </lineage>
</organism>
<keyword evidence="8" id="KW-1133">Transmembrane helix</keyword>
<dbReference type="InterPro" id="IPR003660">
    <property type="entry name" value="HAMP_dom"/>
</dbReference>
<dbReference type="Pfam" id="PF22673">
    <property type="entry name" value="MCP-like_PDC_1"/>
    <property type="match status" value="1"/>
</dbReference>
<dbReference type="Pfam" id="PF00015">
    <property type="entry name" value="MCPsignal"/>
    <property type="match status" value="1"/>
</dbReference>
<dbReference type="GO" id="GO:0007165">
    <property type="term" value="P:signal transduction"/>
    <property type="evidence" value="ECO:0007669"/>
    <property type="project" value="UniProtKB-KW"/>
</dbReference>
<evidence type="ECO:0000256" key="8">
    <source>
        <dbReference type="SAM" id="Phobius"/>
    </source>
</evidence>
<dbReference type="Pfam" id="PF00672">
    <property type="entry name" value="HAMP"/>
    <property type="match status" value="1"/>
</dbReference>
<dbReference type="SMART" id="SM00304">
    <property type="entry name" value="HAMP"/>
    <property type="match status" value="1"/>
</dbReference>
<dbReference type="Gene3D" id="1.10.287.950">
    <property type="entry name" value="Methyl-accepting chemotaxis protein"/>
    <property type="match status" value="1"/>
</dbReference>
<dbReference type="Gene3D" id="3.30.450.20">
    <property type="entry name" value="PAS domain"/>
    <property type="match status" value="2"/>
</dbReference>
<sequence>MIKRKMKFSLTIKFVALLIVILCCVFAIMVQLNLNNLKSISVSKGEYEAKYVGQEFGNDFEKKLSALKAELDMLALVLFNAKDTNSFTREQVVTLLQETLKANPDIIGTYTLWEPNAFDGKDAAYAGKSLYDDQTGRLIPYAVRNGEDVLVEPLKNYETQGDGDYYQIPKTTKKVTLMEPYAYEVAGKSVQMTSLIVPILDKQNRFLGIVGMDFTLDSLQQEASKYAPLGGYVTMVSGKGNYIANPVHPDLISKAYGNDEDKAELFSKVSAGEVAEGYAQDVSGENVLRVFQPIRITGSDDVMYAETVIPKKKIMESYNKGKSETQLISGLALFVLYFVLAVAIRLLIIRNIHVFVRSVKRMAEGDLTQKVEVKSKDEFGQLAEDFNHMSDELRRMFILVQDLSMSVGATSEQLTASAEQTSLASETITRSIEQVASGSETQNLYTRETALAMSEMSAGIQRIADSSSAVSASSQEVQSQTELGNERLREAGEQMARVKSTVSEAERMIEQLGERSKEIGGIVSLISQISYQTNLLALNASIEAARAGEHGRGFAVVAGEVRKLADQTFKATEQISGLIETIQEETAKASSAMKVGTTEVNVGEQKVIECATLFEVVANEMLRVGEQIQEVSATSEQMNASSEQVNASIEELSRIAGEAAGNSQSVASASEEQLASMEEISSASAALSHNVQELLVKLSYFKI</sequence>
<feature type="coiled-coil region" evidence="7">
    <location>
        <begin position="488"/>
        <end position="515"/>
    </location>
</feature>
<evidence type="ECO:0000313" key="11">
    <source>
        <dbReference type="EMBL" id="QJD87652.1"/>
    </source>
</evidence>
<comment type="subcellular location">
    <subcellularLocation>
        <location evidence="1">Cell membrane</location>
    </subcellularLocation>
</comment>
<keyword evidence="12" id="KW-1185">Reference proteome</keyword>
<keyword evidence="4 6" id="KW-0807">Transducer</keyword>
<dbReference type="CDD" id="cd11386">
    <property type="entry name" value="MCP_signal"/>
    <property type="match status" value="1"/>
</dbReference>
<evidence type="ECO:0000256" key="6">
    <source>
        <dbReference type="PROSITE-ProRule" id="PRU00284"/>
    </source>
</evidence>
<accession>A0A7Z2ZR42</accession>
<dbReference type="SMART" id="SM00283">
    <property type="entry name" value="MA"/>
    <property type="match status" value="1"/>
</dbReference>
<dbReference type="KEGG" id="cheb:HH215_33690"/>
<dbReference type="SUPFAM" id="SSF58104">
    <property type="entry name" value="Methyl-accepting chemotaxis protein (MCP) signaling domain"/>
    <property type="match status" value="1"/>
</dbReference>
<gene>
    <name evidence="11" type="ORF">HH215_33690</name>
</gene>
<evidence type="ECO:0000259" key="9">
    <source>
        <dbReference type="PROSITE" id="PS50111"/>
    </source>
</evidence>
<dbReference type="RefSeq" id="WP_169283894.1">
    <property type="nucleotide sequence ID" value="NZ_CP051680.1"/>
</dbReference>
<dbReference type="PANTHER" id="PTHR32089">
    <property type="entry name" value="METHYL-ACCEPTING CHEMOTAXIS PROTEIN MCPB"/>
    <property type="match status" value="1"/>
</dbReference>
<dbReference type="PANTHER" id="PTHR32089:SF112">
    <property type="entry name" value="LYSOZYME-LIKE PROTEIN-RELATED"/>
    <property type="match status" value="1"/>
</dbReference>
<keyword evidence="2" id="KW-1003">Cell membrane</keyword>
<dbReference type="AlphaFoldDB" id="A0A7Z2ZR42"/>
<dbReference type="PROSITE" id="PS50111">
    <property type="entry name" value="CHEMOTAXIS_TRANSDUC_2"/>
    <property type="match status" value="1"/>
</dbReference>
<dbReference type="GO" id="GO:0005886">
    <property type="term" value="C:plasma membrane"/>
    <property type="evidence" value="ECO:0007669"/>
    <property type="project" value="UniProtKB-SubCell"/>
</dbReference>
<name>A0A7Z2ZR42_9BACL</name>
<dbReference type="PROSITE" id="PS50885">
    <property type="entry name" value="HAMP"/>
    <property type="match status" value="1"/>
</dbReference>
<protein>
    <submittedName>
        <fullName evidence="11">Methyl-accepting chemotaxis protein</fullName>
    </submittedName>
</protein>
<evidence type="ECO:0000259" key="10">
    <source>
        <dbReference type="PROSITE" id="PS50885"/>
    </source>
</evidence>
<comment type="similarity">
    <text evidence="5">Belongs to the methyl-accepting chemotaxis (MCP) protein family.</text>
</comment>
<evidence type="ECO:0000256" key="7">
    <source>
        <dbReference type="SAM" id="Coils"/>
    </source>
</evidence>
<feature type="domain" description="Methyl-accepting transducer" evidence="9">
    <location>
        <begin position="417"/>
        <end position="653"/>
    </location>
</feature>
<dbReference type="InterPro" id="IPR004089">
    <property type="entry name" value="MCPsignal_dom"/>
</dbReference>
<evidence type="ECO:0000256" key="5">
    <source>
        <dbReference type="ARBA" id="ARBA00029447"/>
    </source>
</evidence>
<evidence type="ECO:0000256" key="2">
    <source>
        <dbReference type="ARBA" id="ARBA00022475"/>
    </source>
</evidence>
<dbReference type="Gene3D" id="6.10.340.10">
    <property type="match status" value="1"/>
</dbReference>
<dbReference type="CDD" id="cd12913">
    <property type="entry name" value="PDC1_MCP_like"/>
    <property type="match status" value="1"/>
</dbReference>
<dbReference type="EMBL" id="CP051680">
    <property type="protein sequence ID" value="QJD87652.1"/>
    <property type="molecule type" value="Genomic_DNA"/>
</dbReference>